<dbReference type="PANTHER" id="PTHR39206:SF1">
    <property type="entry name" value="SLL8004 PROTEIN"/>
    <property type="match status" value="1"/>
</dbReference>
<accession>A0A1I5R849</accession>
<evidence type="ECO:0000313" key="1">
    <source>
        <dbReference type="EMBL" id="SFP54517.1"/>
    </source>
</evidence>
<dbReference type="Proteomes" id="UP000199031">
    <property type="component" value="Unassembled WGS sequence"/>
</dbReference>
<dbReference type="Gene3D" id="3.40.50.300">
    <property type="entry name" value="P-loop containing nucleotide triphosphate hydrolases"/>
    <property type="match status" value="1"/>
</dbReference>
<dbReference type="InterPro" id="IPR027417">
    <property type="entry name" value="P-loop_NTPase"/>
</dbReference>
<dbReference type="OrthoDB" id="9791543at2"/>
<protein>
    <submittedName>
        <fullName evidence="1">Predicted ABC-type ATPase</fullName>
    </submittedName>
</protein>
<sequence length="220" mass="25353">MPILYVIAGPNGIGKTTSSYDLIPSNIPIINSDEIAKEVRSAGIILSGNTQEYSNREAIRLMEEQRRLNNSFAIETNLADSDTWKFLLEIQKTGYELHILYMSTDNTDILNQRIKERVLLGDHFVTPSVVEQRYINGLKLLNHYFSYPDRLQLIDNSSKVQLIADVRKGEIIHVAQKLAEWVTKYLGEHLQQKSNQDINVKDMKNIDEVKKAYRKLRHKP</sequence>
<dbReference type="EMBL" id="FOXQ01000001">
    <property type="protein sequence ID" value="SFP54517.1"/>
    <property type="molecule type" value="Genomic_DNA"/>
</dbReference>
<evidence type="ECO:0000313" key="2">
    <source>
        <dbReference type="Proteomes" id="UP000199031"/>
    </source>
</evidence>
<dbReference type="STRING" id="1465490.SAMN05444277_101117"/>
<reference evidence="1 2" key="1">
    <citation type="submission" date="2016-10" db="EMBL/GenBank/DDBJ databases">
        <authorList>
            <person name="de Groot N.N."/>
        </authorList>
    </citation>
    <scope>NUCLEOTIDE SEQUENCE [LARGE SCALE GENOMIC DNA]</scope>
    <source>
        <strain evidence="1 2">DSM 28286</strain>
    </source>
</reference>
<name>A0A1I5R849_9BACT</name>
<dbReference type="AlphaFoldDB" id="A0A1I5R849"/>
<keyword evidence="2" id="KW-1185">Reference proteome</keyword>
<organism evidence="1 2">
    <name type="scientific">Parafilimonas terrae</name>
    <dbReference type="NCBI Taxonomy" id="1465490"/>
    <lineage>
        <taxon>Bacteria</taxon>
        <taxon>Pseudomonadati</taxon>
        <taxon>Bacteroidota</taxon>
        <taxon>Chitinophagia</taxon>
        <taxon>Chitinophagales</taxon>
        <taxon>Chitinophagaceae</taxon>
        <taxon>Parafilimonas</taxon>
    </lineage>
</organism>
<dbReference type="SUPFAM" id="SSF52540">
    <property type="entry name" value="P-loop containing nucleoside triphosphate hydrolases"/>
    <property type="match status" value="1"/>
</dbReference>
<proteinExistence type="predicted"/>
<dbReference type="RefSeq" id="WP_090653470.1">
    <property type="nucleotide sequence ID" value="NZ_FOXQ01000001.1"/>
</dbReference>
<dbReference type="PANTHER" id="PTHR39206">
    <property type="entry name" value="SLL8004 PROTEIN"/>
    <property type="match status" value="1"/>
</dbReference>
<gene>
    <name evidence="1" type="ORF">SAMN05444277_101117</name>
</gene>